<dbReference type="PRINTS" id="PR00413">
    <property type="entry name" value="HADHALOGNASE"/>
</dbReference>
<dbReference type="NCBIfam" id="TIGR01549">
    <property type="entry name" value="HAD-SF-IA-v1"/>
    <property type="match status" value="1"/>
</dbReference>
<dbReference type="PANTHER" id="PTHR46470:SF2">
    <property type="entry name" value="GLYCERALDEHYDE 3-PHOSPHATE PHOSPHATASE"/>
    <property type="match status" value="1"/>
</dbReference>
<evidence type="ECO:0000256" key="1">
    <source>
        <dbReference type="ARBA" id="ARBA00001946"/>
    </source>
</evidence>
<proteinExistence type="predicted"/>
<evidence type="ECO:0000256" key="4">
    <source>
        <dbReference type="ARBA" id="ARBA00022842"/>
    </source>
</evidence>
<sequence>MNKAIFFDLDGTLVDRASSLKKFLENQHKRFPQWFQNVPIDEYYERFIHLEEDDYVWKDKVYQSIEQEYKLPQRSWQKLLSDYVQRFYYDCLPFPDVVETIQYFKDNGYKVGIVTNGRGEFQWRNIHALKLHSLCDTILISELEGYQKPDRHLFEKAMKEVDTMPVNSIFVGDHEDHDIAGAKEVGMSTVLADHLRKNPKTNSDYTIHSLRELQHLFTLAI</sequence>
<dbReference type="SFLD" id="SFLDG01129">
    <property type="entry name" value="C1.5:_HAD__Beta-PGM__Phosphata"/>
    <property type="match status" value="1"/>
</dbReference>
<protein>
    <submittedName>
        <fullName evidence="5">HAD family hydrolase</fullName>
    </submittedName>
</protein>
<evidence type="ECO:0000256" key="2">
    <source>
        <dbReference type="ARBA" id="ARBA00022723"/>
    </source>
</evidence>
<evidence type="ECO:0000313" key="5">
    <source>
        <dbReference type="EMBL" id="KGX92560.1"/>
    </source>
</evidence>
<dbReference type="eggNOG" id="COG1011">
    <property type="taxonomic scope" value="Bacteria"/>
</dbReference>
<keyword evidence="6" id="KW-1185">Reference proteome</keyword>
<dbReference type="InterPro" id="IPR023214">
    <property type="entry name" value="HAD_sf"/>
</dbReference>
<accession>A0A0A5GN44</accession>
<name>A0A0A5GN44_9BACI</name>
<dbReference type="OrthoDB" id="9809962at2"/>
<dbReference type="PANTHER" id="PTHR46470">
    <property type="entry name" value="N-ACYLNEURAMINATE-9-PHOSPHATASE"/>
    <property type="match status" value="1"/>
</dbReference>
<dbReference type="SUPFAM" id="SSF56784">
    <property type="entry name" value="HAD-like"/>
    <property type="match status" value="1"/>
</dbReference>
<reference evidence="5 6" key="1">
    <citation type="submission" date="2013-08" db="EMBL/GenBank/DDBJ databases">
        <authorList>
            <person name="Huang J."/>
            <person name="Wang G."/>
        </authorList>
    </citation>
    <scope>NUCLEOTIDE SEQUENCE [LARGE SCALE GENOMIC DNA]</scope>
    <source>
        <strain evidence="5 6">JSM 076056</strain>
    </source>
</reference>
<dbReference type="SFLD" id="SFLDS00003">
    <property type="entry name" value="Haloacid_Dehalogenase"/>
    <property type="match status" value="1"/>
</dbReference>
<dbReference type="GO" id="GO:0016791">
    <property type="term" value="F:phosphatase activity"/>
    <property type="evidence" value="ECO:0007669"/>
    <property type="project" value="TreeGrafter"/>
</dbReference>
<dbReference type="InterPro" id="IPR006439">
    <property type="entry name" value="HAD-SF_hydro_IA"/>
</dbReference>
<comment type="cofactor">
    <cofactor evidence="1">
        <name>Mg(2+)</name>
        <dbReference type="ChEBI" id="CHEBI:18420"/>
    </cofactor>
</comment>
<dbReference type="GO" id="GO:0046872">
    <property type="term" value="F:metal ion binding"/>
    <property type="evidence" value="ECO:0007669"/>
    <property type="project" value="UniProtKB-KW"/>
</dbReference>
<dbReference type="AlphaFoldDB" id="A0A0A5GN44"/>
<dbReference type="GO" id="GO:0044281">
    <property type="term" value="P:small molecule metabolic process"/>
    <property type="evidence" value="ECO:0007669"/>
    <property type="project" value="UniProtKB-ARBA"/>
</dbReference>
<dbReference type="InterPro" id="IPR051400">
    <property type="entry name" value="HAD-like_hydrolase"/>
</dbReference>
<keyword evidence="3 5" id="KW-0378">Hydrolase</keyword>
<evidence type="ECO:0000256" key="3">
    <source>
        <dbReference type="ARBA" id="ARBA00022801"/>
    </source>
</evidence>
<evidence type="ECO:0000313" key="6">
    <source>
        <dbReference type="Proteomes" id="UP000030528"/>
    </source>
</evidence>
<dbReference type="Gene3D" id="3.40.50.1000">
    <property type="entry name" value="HAD superfamily/HAD-like"/>
    <property type="match status" value="1"/>
</dbReference>
<dbReference type="Pfam" id="PF13419">
    <property type="entry name" value="HAD_2"/>
    <property type="match status" value="1"/>
</dbReference>
<dbReference type="Proteomes" id="UP000030528">
    <property type="component" value="Unassembled WGS sequence"/>
</dbReference>
<keyword evidence="4" id="KW-0460">Magnesium</keyword>
<gene>
    <name evidence="5" type="ORF">N781_14595</name>
</gene>
<dbReference type="RefSeq" id="WP_026800325.1">
    <property type="nucleotide sequence ID" value="NZ_AULI01000007.1"/>
</dbReference>
<dbReference type="InterPro" id="IPR036412">
    <property type="entry name" value="HAD-like_sf"/>
</dbReference>
<dbReference type="STRING" id="1385510.GCA_000425205_01934"/>
<organism evidence="5 6">
    <name type="scientific">Pontibacillus halophilus JSM 076056 = DSM 19796</name>
    <dbReference type="NCBI Taxonomy" id="1385510"/>
    <lineage>
        <taxon>Bacteria</taxon>
        <taxon>Bacillati</taxon>
        <taxon>Bacillota</taxon>
        <taxon>Bacilli</taxon>
        <taxon>Bacillales</taxon>
        <taxon>Bacillaceae</taxon>
        <taxon>Pontibacillus</taxon>
    </lineage>
</organism>
<dbReference type="InterPro" id="IPR041492">
    <property type="entry name" value="HAD_2"/>
</dbReference>
<dbReference type="Gene3D" id="1.10.150.520">
    <property type="match status" value="1"/>
</dbReference>
<comment type="caution">
    <text evidence="5">The sequence shown here is derived from an EMBL/GenBank/DDBJ whole genome shotgun (WGS) entry which is preliminary data.</text>
</comment>
<dbReference type="EMBL" id="AVPE01000005">
    <property type="protein sequence ID" value="KGX92560.1"/>
    <property type="molecule type" value="Genomic_DNA"/>
</dbReference>
<keyword evidence="2" id="KW-0479">Metal-binding</keyword>